<comment type="subcellular location">
    <subcellularLocation>
        <location evidence="1">Endomembrane system</location>
        <topology evidence="1">Multi-pass membrane protein</topology>
    </subcellularLocation>
</comment>
<keyword evidence="3 6" id="KW-1133">Transmembrane helix</keyword>
<keyword evidence="4 6" id="KW-0472">Membrane</keyword>
<gene>
    <name evidence="8" type="ORF">GSI_02420</name>
</gene>
<dbReference type="PANTHER" id="PTHR21324">
    <property type="entry name" value="FASTING-INDUCIBLE INTEGRAL MEMBRANE PROTEIN TM6P1-RELATED"/>
    <property type="match status" value="1"/>
</dbReference>
<dbReference type="OrthoDB" id="10032492at2759"/>
<evidence type="ECO:0000256" key="5">
    <source>
        <dbReference type="SAM" id="MobiDB-lite"/>
    </source>
</evidence>
<sequence>MTGSIAYISDIGAEGLKPLFITGCSITAACFVMSLVVERWLRYRGRLVPTMRRRERILSTLAILGSVIGGAGLILLSIFDTKRHHSLHRTFLLVFILGVALSAIFTIAEFHFISRDFEEIRRLRYAYIVKGVIVAVLILLAIAFTVALYTASNAGAVLEWIIAFGFTFYLVTFIWDIRMAKGIQAGELRRERLLAVREEGQGDQVMREASVAARRVISKLLPKRPPGNATGSGGFSQIVNGNAGQERSEDDAPVGGVTFPQSTYLPPGHV</sequence>
<organism evidence="8 9">
    <name type="scientific">Ganoderma sinense ZZ0214-1</name>
    <dbReference type="NCBI Taxonomy" id="1077348"/>
    <lineage>
        <taxon>Eukaryota</taxon>
        <taxon>Fungi</taxon>
        <taxon>Dikarya</taxon>
        <taxon>Basidiomycota</taxon>
        <taxon>Agaricomycotina</taxon>
        <taxon>Agaricomycetes</taxon>
        <taxon>Polyporales</taxon>
        <taxon>Polyporaceae</taxon>
        <taxon>Ganoderma</taxon>
    </lineage>
</organism>
<keyword evidence="2 6" id="KW-0812">Transmembrane</keyword>
<dbReference type="Proteomes" id="UP000230002">
    <property type="component" value="Unassembled WGS sequence"/>
</dbReference>
<reference evidence="8 9" key="1">
    <citation type="journal article" date="2015" name="Sci. Rep.">
        <title>Chromosome-level genome map provides insights into diverse defense mechanisms in the medicinal fungus Ganoderma sinense.</title>
        <authorList>
            <person name="Zhu Y."/>
            <person name="Xu J."/>
            <person name="Sun C."/>
            <person name="Zhou S."/>
            <person name="Xu H."/>
            <person name="Nelson D.R."/>
            <person name="Qian J."/>
            <person name="Song J."/>
            <person name="Luo H."/>
            <person name="Xiang L."/>
            <person name="Li Y."/>
            <person name="Xu Z."/>
            <person name="Ji A."/>
            <person name="Wang L."/>
            <person name="Lu S."/>
            <person name="Hayward A."/>
            <person name="Sun W."/>
            <person name="Li X."/>
            <person name="Schwartz D.C."/>
            <person name="Wang Y."/>
            <person name="Chen S."/>
        </authorList>
    </citation>
    <scope>NUCLEOTIDE SEQUENCE [LARGE SCALE GENOMIC DNA]</scope>
    <source>
        <strain evidence="8 9">ZZ0214-1</strain>
    </source>
</reference>
<feature type="transmembrane region" description="Helical" evidence="6">
    <location>
        <begin position="125"/>
        <end position="151"/>
    </location>
</feature>
<evidence type="ECO:0000256" key="2">
    <source>
        <dbReference type="ARBA" id="ARBA00022692"/>
    </source>
</evidence>
<accession>A0A2G8SPK7</accession>
<evidence type="ECO:0000313" key="9">
    <source>
        <dbReference type="Proteomes" id="UP000230002"/>
    </source>
</evidence>
<evidence type="ECO:0000256" key="3">
    <source>
        <dbReference type="ARBA" id="ARBA00022989"/>
    </source>
</evidence>
<evidence type="ECO:0000259" key="7">
    <source>
        <dbReference type="Pfam" id="PF10277"/>
    </source>
</evidence>
<feature type="transmembrane region" description="Helical" evidence="6">
    <location>
        <begin position="19"/>
        <end position="37"/>
    </location>
</feature>
<dbReference type="Pfam" id="PF10277">
    <property type="entry name" value="Frag1"/>
    <property type="match status" value="1"/>
</dbReference>
<evidence type="ECO:0000313" key="8">
    <source>
        <dbReference type="EMBL" id="PIL35690.1"/>
    </source>
</evidence>
<feature type="compositionally biased region" description="Polar residues" evidence="5">
    <location>
        <begin position="235"/>
        <end position="245"/>
    </location>
</feature>
<dbReference type="PANTHER" id="PTHR21324:SF2">
    <property type="entry name" value="EG:22E5.9 PROTEIN"/>
    <property type="match status" value="1"/>
</dbReference>
<feature type="transmembrane region" description="Helical" evidence="6">
    <location>
        <begin position="91"/>
        <end position="113"/>
    </location>
</feature>
<comment type="caution">
    <text evidence="8">The sequence shown here is derived from an EMBL/GenBank/DDBJ whole genome shotgun (WGS) entry which is preliminary data.</text>
</comment>
<name>A0A2G8SPK7_9APHY</name>
<dbReference type="InterPro" id="IPR050911">
    <property type="entry name" value="DRAM/TMEM150_Autophagy_Mod"/>
</dbReference>
<dbReference type="AlphaFoldDB" id="A0A2G8SPK7"/>
<evidence type="ECO:0000256" key="4">
    <source>
        <dbReference type="ARBA" id="ARBA00023136"/>
    </source>
</evidence>
<evidence type="ECO:0000256" key="6">
    <source>
        <dbReference type="SAM" id="Phobius"/>
    </source>
</evidence>
<feature type="transmembrane region" description="Helical" evidence="6">
    <location>
        <begin position="157"/>
        <end position="175"/>
    </location>
</feature>
<dbReference type="GO" id="GO:0005886">
    <property type="term" value="C:plasma membrane"/>
    <property type="evidence" value="ECO:0007669"/>
    <property type="project" value="TreeGrafter"/>
</dbReference>
<dbReference type="STRING" id="1077348.A0A2G8SPK7"/>
<keyword evidence="9" id="KW-1185">Reference proteome</keyword>
<dbReference type="EMBL" id="AYKW01000003">
    <property type="protein sequence ID" value="PIL35690.1"/>
    <property type="molecule type" value="Genomic_DNA"/>
</dbReference>
<dbReference type="GO" id="GO:0012505">
    <property type="term" value="C:endomembrane system"/>
    <property type="evidence" value="ECO:0007669"/>
    <property type="project" value="UniProtKB-SubCell"/>
</dbReference>
<dbReference type="InterPro" id="IPR019402">
    <property type="entry name" value="CWH43_N"/>
</dbReference>
<evidence type="ECO:0000256" key="1">
    <source>
        <dbReference type="ARBA" id="ARBA00004127"/>
    </source>
</evidence>
<feature type="region of interest" description="Disordered" evidence="5">
    <location>
        <begin position="222"/>
        <end position="270"/>
    </location>
</feature>
<feature type="domain" description="CWH43-like N-terminal" evidence="7">
    <location>
        <begin position="5"/>
        <end position="178"/>
    </location>
</feature>
<proteinExistence type="predicted"/>
<protein>
    <recommendedName>
        <fullName evidence="7">CWH43-like N-terminal domain-containing protein</fullName>
    </recommendedName>
</protein>
<feature type="transmembrane region" description="Helical" evidence="6">
    <location>
        <begin position="57"/>
        <end position="79"/>
    </location>
</feature>